<feature type="compositionally biased region" description="Low complexity" evidence="11">
    <location>
        <begin position="1770"/>
        <end position="1787"/>
    </location>
</feature>
<keyword evidence="10" id="KW-0539">Nucleus</keyword>
<evidence type="ECO:0000256" key="4">
    <source>
        <dbReference type="ARBA" id="ARBA00022603"/>
    </source>
</evidence>
<evidence type="ECO:0008006" key="18">
    <source>
        <dbReference type="Google" id="ProtNLM"/>
    </source>
</evidence>
<evidence type="ECO:0000256" key="6">
    <source>
        <dbReference type="ARBA" id="ARBA00022691"/>
    </source>
</evidence>
<gene>
    <name evidence="16" type="ORF">SAY86_004755</name>
</gene>
<evidence type="ECO:0000313" key="17">
    <source>
        <dbReference type="Proteomes" id="UP001346149"/>
    </source>
</evidence>
<evidence type="ECO:0000256" key="10">
    <source>
        <dbReference type="ARBA" id="ARBA00023242"/>
    </source>
</evidence>
<comment type="caution">
    <text evidence="16">The sequence shown here is derived from an EMBL/GenBank/DDBJ whole genome shotgun (WGS) entry which is preliminary data.</text>
</comment>
<feature type="compositionally biased region" description="Low complexity" evidence="11">
    <location>
        <begin position="1934"/>
        <end position="1946"/>
    </location>
</feature>
<feature type="region of interest" description="Disordered" evidence="11">
    <location>
        <begin position="1760"/>
        <end position="1799"/>
    </location>
</feature>
<evidence type="ECO:0000256" key="3">
    <source>
        <dbReference type="ARBA" id="ARBA00022454"/>
    </source>
</evidence>
<keyword evidence="4" id="KW-0489">Methyltransferase</keyword>
<feature type="compositionally biased region" description="Basic and acidic residues" evidence="11">
    <location>
        <begin position="938"/>
        <end position="948"/>
    </location>
</feature>
<feature type="region of interest" description="Disordered" evidence="11">
    <location>
        <begin position="938"/>
        <end position="977"/>
    </location>
</feature>
<dbReference type="InterPro" id="IPR001214">
    <property type="entry name" value="SET_dom"/>
</dbReference>
<dbReference type="InterPro" id="IPR003616">
    <property type="entry name" value="Post-SET_dom"/>
</dbReference>
<feature type="region of interest" description="Disordered" evidence="11">
    <location>
        <begin position="634"/>
        <end position="674"/>
    </location>
</feature>
<dbReference type="Gene3D" id="2.170.270.10">
    <property type="entry name" value="SET domain"/>
    <property type="match status" value="1"/>
</dbReference>
<dbReference type="Pfam" id="PF17907">
    <property type="entry name" value="AWS"/>
    <property type="match status" value="1"/>
</dbReference>
<evidence type="ECO:0000313" key="16">
    <source>
        <dbReference type="EMBL" id="KAK4804938.1"/>
    </source>
</evidence>
<evidence type="ECO:0000256" key="11">
    <source>
        <dbReference type="SAM" id="MobiDB-lite"/>
    </source>
</evidence>
<keyword evidence="6" id="KW-0949">S-adenosyl-L-methionine</keyword>
<dbReference type="Gene3D" id="3.30.40.100">
    <property type="match status" value="1"/>
</dbReference>
<proteinExistence type="predicted"/>
<dbReference type="GO" id="GO:0008270">
    <property type="term" value="F:zinc ion binding"/>
    <property type="evidence" value="ECO:0007669"/>
    <property type="project" value="UniProtKB-KW"/>
</dbReference>
<dbReference type="InterPro" id="IPR044437">
    <property type="entry name" value="SETD2/Set2_SET"/>
</dbReference>
<evidence type="ECO:0000259" key="15">
    <source>
        <dbReference type="PROSITE" id="PS51215"/>
    </source>
</evidence>
<comment type="subcellular location">
    <subcellularLocation>
        <location evidence="2">Chromosome</location>
    </subcellularLocation>
    <subcellularLocation>
        <location evidence="1">Nucleus</location>
    </subcellularLocation>
</comment>
<feature type="region of interest" description="Disordered" evidence="11">
    <location>
        <begin position="1517"/>
        <end position="1559"/>
    </location>
</feature>
<keyword evidence="8" id="KW-0863">Zinc-finger</keyword>
<dbReference type="FunFam" id="2.170.270.10:FF:000035">
    <property type="entry name" value="Histone-lysine N-methyltransferase"/>
    <property type="match status" value="1"/>
</dbReference>
<sequence length="2059" mass="226036">MGSCGNLASAAKPLSSVSEVAEELVSEELAGGEASLCSSNCYVGADQTSSRQSTHHSGIHRDFSLGHCDRSSLVVSGDDHCIREGSFEWKDLNKVNGSYLEEDGFSVEVCPENLQNADDMAFKVTSGIGSRDNPCDWIETDNGMQGDEALLKRVNSVKESVDDLLVLESSSKWIHPLIVTRDACHNELKVTLESQMFVEEVFLGQDGLVMNDQKDICHLATCSVSVEEKVHDLSEVKPDSGSMESHSEASGIPIENVRFTGYPYEKSRKYENKLSGIEIEACIDVDSHESPSNENDGSSDNSLPADCLCCDVPETVQEDDKSVKRLSSKEVTVEVMRETSTAIEVEAGTCIKNFDFQIIGMPMEEKNALLKAKADSNVRLTLLHEKMPIEQSNPPDCITDSNQMNELESGVLLSGMPIEMFSGIEGVKIDDLSCQILPSKDDLGTLEGVHTSSILSSSSQMDGMKDSNGAPKVYLEHVKEGNVYAIGLQSCEAHSTVNCCSEKSSLDLDVPKMVVAAAATSSADNDYPTINNHEIKRDGGSECVPATKSSLVMVSSSRSNRVKKSGRKTQTKKASTYSKITKKVTRNYEALELIFKASKKKRTCFSKMPRSSTWGVMQNVSQNSEYINGTGIESAQKQGPQKVGIVQGSGKQSINKPDGTSQPSKGNAGSSSNRIRLKVKMGKEIFMVSEVNGPASLGAFASARSGATSSNVAKLTNDIKEKNQLEHVNANRKSYHCDSLMNGDPILIAKESTQNGGGCLQVTHAEIGPVGVTTEDRYLSSGTSPDSEVVDLMPEAQIGERHQEIINTVALDSSKSLATCEDVLQTRKAKNKDKAPRQSSCRLKDKSLSGSLSSKRRTCKVKGGEKFDNGENALPFTIANHLSNSSRNAESVNVSCNSDLAFLNGSLCVEGGDNTYPDQDISIGSMDLKDEKNHFPSYEKMKGKEQVKSSKSGRVSSGISKGVKSTKSKKEYSCKQKKDSEKLTRKSKVKEKFVYNQLLCKTEDHSLTGNNGTDGDKKTKGASHTWIYDDSKSEITSNSLAEQQLPPPNAWVRCDDCYKWRRIAAALADSIADSNWICKDNLDKRFADCSIPQEMSNADINAELELSDYSCEDDYYDGNQNYKELKCSRPTVSQQSSFIQIDSNKFLHRSQRTQTIDEVMVCHCKPPLDGKLGCGDECLNRMLNIECVQGTCPCGDLCSNQQFQRRNYAKLQWFRCGRKGYGLQLLKDVSKGDFIIEYVGEVLDIPTYEERQRNYAANGHKHFYFMTLNGGEVIDACSKGNLGRFINHSCDPNCQTEKWMVNGEICIGLFAIRDIKKGEEVTFDYNYVRVFGAAAKKCVCGSPLCRGYIGGDLQSTETIVQGDSDDEFPEPIMLNEDGDVSYKFDNTIPVRGSDILIEDLPVKPKNEVIREVESTLGSGDPRSLSVPCISHPDKSLAAERRLEKALPSKPHEELSVISHDVITRPLSELQQNISMDEDASDPNPISTPEMNEPPGRSVSDEKRSMTELHYLVKIRRSNGTVKKSKGSGNLQNPNKGQGIASKSQMVSSKPKKAIEGTSNGRFEAVQEKLNELLDADGGISKRKDAPKGYLKLLLLTAASGDNNGNGEAIQSNRDLSMILDALLKTRSRVVLMDIISKNGLRMLHNILKQYRRDFKKIPILRKLLKVLEYLASRDILTLDHIIVGPPCPGMESLRESILSLTEHEDKQVHQIARSFRDRWIPRHLRKVGFADWDGQNFTIMGSQGNWQDAGLSRTSEAAACPNLPSISAPTSGATDSSSIDGGSSSGTRKPKRKTRWDSDTNPYLESLIKLKEKSADTVGDGKEGIVEEEGPPGFSSPLDTSGVSSNSSSTPAALDQSSEKDQYARCPFDAVIGQPQERFKSQLQVSYGVPLLILQCGVPQAGSKESWAIAPGMPFHPFPPLPPFPRERKRPCPSSSSDCETSVSTTVHSSAEEKQPENLGPCSYGASLAGSEAPYSENQQTMPNKRWKVSSQDMGRRYFRQQKWNGPKMPPPWVRNSWRNSNPRGGSGSCPGPYENAVDCKIGRDDSNYHQHMQQPNHH</sequence>
<evidence type="ECO:0000256" key="1">
    <source>
        <dbReference type="ARBA" id="ARBA00004123"/>
    </source>
</evidence>
<dbReference type="SMART" id="SM00317">
    <property type="entry name" value="SET"/>
    <property type="match status" value="1"/>
</dbReference>
<feature type="compositionally biased region" description="Low complexity" evidence="11">
    <location>
        <begin position="949"/>
        <end position="965"/>
    </location>
</feature>
<keyword evidence="7" id="KW-0479">Metal-binding</keyword>
<feature type="region of interest" description="Disordered" evidence="11">
    <location>
        <begin position="1812"/>
        <end position="1860"/>
    </location>
</feature>
<dbReference type="InterPro" id="IPR006560">
    <property type="entry name" value="AWS_dom"/>
</dbReference>
<feature type="compositionally biased region" description="Polar residues" evidence="11">
    <location>
        <begin position="649"/>
        <end position="674"/>
    </location>
</feature>
<dbReference type="InterPro" id="IPR050777">
    <property type="entry name" value="SET2_Histone-Lys_MeTrsfase"/>
</dbReference>
<dbReference type="PROSITE" id="PS50280">
    <property type="entry name" value="SET"/>
    <property type="match status" value="1"/>
</dbReference>
<dbReference type="EMBL" id="JAXQNO010000001">
    <property type="protein sequence ID" value="KAK4804938.1"/>
    <property type="molecule type" value="Genomic_DNA"/>
</dbReference>
<keyword evidence="9" id="KW-0862">Zinc</keyword>
<dbReference type="GO" id="GO:0032259">
    <property type="term" value="P:methylation"/>
    <property type="evidence" value="ECO:0007669"/>
    <property type="project" value="UniProtKB-KW"/>
</dbReference>
<evidence type="ECO:0000256" key="2">
    <source>
        <dbReference type="ARBA" id="ARBA00004286"/>
    </source>
</evidence>
<keyword evidence="17" id="KW-1185">Reference proteome</keyword>
<keyword evidence="5" id="KW-0808">Transferase</keyword>
<evidence type="ECO:0000256" key="9">
    <source>
        <dbReference type="ARBA" id="ARBA00022833"/>
    </source>
</evidence>
<dbReference type="Pfam" id="PF00856">
    <property type="entry name" value="SET"/>
    <property type="match status" value="1"/>
</dbReference>
<evidence type="ECO:0000259" key="14">
    <source>
        <dbReference type="PROSITE" id="PS51050"/>
    </source>
</evidence>
<dbReference type="InterPro" id="IPR011124">
    <property type="entry name" value="Znf_CW"/>
</dbReference>
<feature type="region of interest" description="Disordered" evidence="11">
    <location>
        <begin position="1474"/>
        <end position="1504"/>
    </location>
</feature>
<name>A0AAN7N763_TRANT</name>
<evidence type="ECO:0000259" key="12">
    <source>
        <dbReference type="PROSITE" id="PS50280"/>
    </source>
</evidence>
<dbReference type="GO" id="GO:0046975">
    <property type="term" value="F:histone H3K36 methyltransferase activity"/>
    <property type="evidence" value="ECO:0007669"/>
    <property type="project" value="InterPro"/>
</dbReference>
<dbReference type="SMART" id="SM00570">
    <property type="entry name" value="AWS"/>
    <property type="match status" value="1"/>
</dbReference>
<dbReference type="Proteomes" id="UP001346149">
    <property type="component" value="Unassembled WGS sequence"/>
</dbReference>
<feature type="compositionally biased region" description="Basic and acidic residues" evidence="11">
    <location>
        <begin position="1812"/>
        <end position="1825"/>
    </location>
</feature>
<evidence type="ECO:0000256" key="5">
    <source>
        <dbReference type="ARBA" id="ARBA00022679"/>
    </source>
</evidence>
<dbReference type="PROSITE" id="PS51215">
    <property type="entry name" value="AWS"/>
    <property type="match status" value="1"/>
</dbReference>
<feature type="region of interest" description="Disordered" evidence="11">
    <location>
        <begin position="1920"/>
        <end position="1965"/>
    </location>
</feature>
<protein>
    <recommendedName>
        <fullName evidence="18">Histone-lysine N-methyltransferase ASHH2</fullName>
    </recommendedName>
</protein>
<feature type="region of interest" description="Disordered" evidence="11">
    <location>
        <begin position="828"/>
        <end position="855"/>
    </location>
</feature>
<dbReference type="CDD" id="cd19172">
    <property type="entry name" value="SET_SETD2"/>
    <property type="match status" value="1"/>
</dbReference>
<feature type="compositionally biased region" description="Polar residues" evidence="11">
    <location>
        <begin position="2050"/>
        <end position="2059"/>
    </location>
</feature>
<feature type="domain" description="AWS" evidence="15">
    <location>
        <begin position="1157"/>
        <end position="1207"/>
    </location>
</feature>
<dbReference type="PROSITE" id="PS51050">
    <property type="entry name" value="ZF_CW"/>
    <property type="match status" value="1"/>
</dbReference>
<dbReference type="PANTHER" id="PTHR22884">
    <property type="entry name" value="SET DOMAIN PROTEINS"/>
    <property type="match status" value="1"/>
</dbReference>
<evidence type="ECO:0000259" key="13">
    <source>
        <dbReference type="PROSITE" id="PS50868"/>
    </source>
</evidence>
<keyword evidence="3" id="KW-0158">Chromosome</keyword>
<feature type="domain" description="CW-type" evidence="14">
    <location>
        <begin position="1045"/>
        <end position="1097"/>
    </location>
</feature>
<dbReference type="Pfam" id="PF07496">
    <property type="entry name" value="zf-CW"/>
    <property type="match status" value="1"/>
</dbReference>
<dbReference type="GO" id="GO:0005634">
    <property type="term" value="C:nucleus"/>
    <property type="evidence" value="ECO:0007669"/>
    <property type="project" value="UniProtKB-SubCell"/>
</dbReference>
<feature type="domain" description="SET" evidence="12">
    <location>
        <begin position="1209"/>
        <end position="1326"/>
    </location>
</feature>
<evidence type="ECO:0000256" key="8">
    <source>
        <dbReference type="ARBA" id="ARBA00022771"/>
    </source>
</evidence>
<evidence type="ECO:0000256" key="7">
    <source>
        <dbReference type="ARBA" id="ARBA00022723"/>
    </source>
</evidence>
<accession>A0AAN7N763</accession>
<dbReference type="GO" id="GO:0005694">
    <property type="term" value="C:chromosome"/>
    <property type="evidence" value="ECO:0007669"/>
    <property type="project" value="UniProtKB-SubCell"/>
</dbReference>
<feature type="compositionally biased region" description="Basic and acidic residues" evidence="11">
    <location>
        <begin position="832"/>
        <end position="847"/>
    </location>
</feature>
<feature type="region of interest" description="Disordered" evidence="11">
    <location>
        <begin position="2002"/>
        <end position="2059"/>
    </location>
</feature>
<dbReference type="SUPFAM" id="SSF82199">
    <property type="entry name" value="SET domain"/>
    <property type="match status" value="1"/>
</dbReference>
<dbReference type="InterPro" id="IPR046341">
    <property type="entry name" value="SET_dom_sf"/>
</dbReference>
<dbReference type="PROSITE" id="PS50868">
    <property type="entry name" value="POST_SET"/>
    <property type="match status" value="1"/>
</dbReference>
<feature type="domain" description="Post-SET" evidence="13">
    <location>
        <begin position="1334"/>
        <end position="1350"/>
    </location>
</feature>
<reference evidence="16 17" key="1">
    <citation type="journal article" date="2023" name="Hortic Res">
        <title>Pangenome of water caltrop reveals structural variations and asymmetric subgenome divergence after allopolyploidization.</title>
        <authorList>
            <person name="Zhang X."/>
            <person name="Chen Y."/>
            <person name="Wang L."/>
            <person name="Yuan Y."/>
            <person name="Fang M."/>
            <person name="Shi L."/>
            <person name="Lu R."/>
            <person name="Comes H.P."/>
            <person name="Ma Y."/>
            <person name="Chen Y."/>
            <person name="Huang G."/>
            <person name="Zhou Y."/>
            <person name="Zheng Z."/>
            <person name="Qiu Y."/>
        </authorList>
    </citation>
    <scope>NUCLEOTIDE SEQUENCE [LARGE SCALE GENOMIC DNA]</scope>
    <source>
        <strain evidence="16">F231</strain>
    </source>
</reference>
<feature type="compositionally biased region" description="Polar residues" evidence="11">
    <location>
        <begin position="1517"/>
        <end position="1547"/>
    </location>
</feature>
<feature type="compositionally biased region" description="Basic and acidic residues" evidence="11">
    <location>
        <begin position="968"/>
        <end position="977"/>
    </location>
</feature>
<organism evidence="16 17">
    <name type="scientific">Trapa natans</name>
    <name type="common">Water chestnut</name>
    <dbReference type="NCBI Taxonomy" id="22666"/>
    <lineage>
        <taxon>Eukaryota</taxon>
        <taxon>Viridiplantae</taxon>
        <taxon>Streptophyta</taxon>
        <taxon>Embryophyta</taxon>
        <taxon>Tracheophyta</taxon>
        <taxon>Spermatophyta</taxon>
        <taxon>Magnoliopsida</taxon>
        <taxon>eudicotyledons</taxon>
        <taxon>Gunneridae</taxon>
        <taxon>Pentapetalae</taxon>
        <taxon>rosids</taxon>
        <taxon>malvids</taxon>
        <taxon>Myrtales</taxon>
        <taxon>Lythraceae</taxon>
        <taxon>Trapa</taxon>
    </lineage>
</organism>